<proteinExistence type="predicted"/>
<dbReference type="AlphaFoldDB" id="A0A2M7QEU3"/>
<dbReference type="Proteomes" id="UP000230108">
    <property type="component" value="Unassembled WGS sequence"/>
</dbReference>
<name>A0A2M7QEU3_9BACT</name>
<evidence type="ECO:0000313" key="2">
    <source>
        <dbReference type="Proteomes" id="UP000230108"/>
    </source>
</evidence>
<evidence type="ECO:0000313" key="1">
    <source>
        <dbReference type="EMBL" id="PIY69383.1"/>
    </source>
</evidence>
<gene>
    <name evidence="1" type="ORF">COY90_00945</name>
</gene>
<dbReference type="EMBL" id="PFLF01000026">
    <property type="protein sequence ID" value="PIY69383.1"/>
    <property type="molecule type" value="Genomic_DNA"/>
</dbReference>
<comment type="caution">
    <text evidence="1">The sequence shown here is derived from an EMBL/GenBank/DDBJ whole genome shotgun (WGS) entry which is preliminary data.</text>
</comment>
<organism evidence="1 2">
    <name type="scientific">Candidatus Roizmanbacteria bacterium CG_4_10_14_0_8_um_filter_39_9</name>
    <dbReference type="NCBI Taxonomy" id="1974829"/>
    <lineage>
        <taxon>Bacteria</taxon>
        <taxon>Candidatus Roizmaniibacteriota</taxon>
    </lineage>
</organism>
<accession>A0A2M7QEU3</accession>
<reference evidence="2" key="1">
    <citation type="submission" date="2017-09" db="EMBL/GenBank/DDBJ databases">
        <title>Depth-based differentiation of microbial function through sediment-hosted aquifers and enrichment of novel symbionts in the deep terrestrial subsurface.</title>
        <authorList>
            <person name="Probst A.J."/>
            <person name="Ladd B."/>
            <person name="Jarett J.K."/>
            <person name="Geller-Mcgrath D.E."/>
            <person name="Sieber C.M.K."/>
            <person name="Emerson J.B."/>
            <person name="Anantharaman K."/>
            <person name="Thomas B.C."/>
            <person name="Malmstrom R."/>
            <person name="Stieglmeier M."/>
            <person name="Klingl A."/>
            <person name="Woyke T."/>
            <person name="Ryan C.M."/>
            <person name="Banfield J.F."/>
        </authorList>
    </citation>
    <scope>NUCLEOTIDE SEQUENCE [LARGE SCALE GENOMIC DNA]</scope>
</reference>
<sequence>MGLNFMMTGVTNRESAKIAPNTALNIMERSIPIRLPDGRNIVGKEQLGIGEQGDRKAASWIGSTLKHTYGRHQLSPSEEQIFEQIRSGKVEPLFVEKDGQPDACAALIHGSKTVELGRAANAPGGRGAATLMWKLSREWENRKDDMRPLVAEVRMAAPFEGIDGGQGSQATLLNPKKVGMVSHAFLPTFHHPGEIEHDRQELFCFAAKEKPGHEKVKNAPRFISLPEIPQMNIELLQTLMGLNGFQTEICPAEIGEKNPPHPIGRVASVPFHLLTVDPELILKSETEWDVAGSVSPFELLPVDAMRTDLAALSEQLVGQGFICTGISAPHEGRLHLLFARLHKTTFAPTLPMNNFPGIDPKLIMRAHNQFSQAMQ</sequence>
<protein>
    <submittedName>
        <fullName evidence="1">Uncharacterized protein</fullName>
    </submittedName>
</protein>